<dbReference type="SUPFAM" id="SSF53686">
    <property type="entry name" value="Tryptophan synthase beta subunit-like PLP-dependent enzymes"/>
    <property type="match status" value="1"/>
</dbReference>
<dbReference type="PANTHER" id="PTHR48078:SF6">
    <property type="entry name" value="L-THREONINE DEHYDRATASE CATABOLIC TDCB"/>
    <property type="match status" value="1"/>
</dbReference>
<feature type="domain" description="Tryptophan synthase beta chain-like PALP" evidence="4">
    <location>
        <begin position="2"/>
        <end position="155"/>
    </location>
</feature>
<comment type="cofactor">
    <cofactor evidence="1">
        <name>pyridoxal 5'-phosphate</name>
        <dbReference type="ChEBI" id="CHEBI:597326"/>
    </cofactor>
</comment>
<gene>
    <name evidence="5" type="ORF">METZ01_LOCUS387141</name>
</gene>
<evidence type="ECO:0000256" key="3">
    <source>
        <dbReference type="ARBA" id="ARBA00023239"/>
    </source>
</evidence>
<organism evidence="5">
    <name type="scientific">marine metagenome</name>
    <dbReference type="NCBI Taxonomy" id="408172"/>
    <lineage>
        <taxon>unclassified sequences</taxon>
        <taxon>metagenomes</taxon>
        <taxon>ecological metagenomes</taxon>
    </lineage>
</organism>
<keyword evidence="2" id="KW-0663">Pyridoxal phosphate</keyword>
<dbReference type="GO" id="GO:0004794">
    <property type="term" value="F:threonine deaminase activity"/>
    <property type="evidence" value="ECO:0007669"/>
    <property type="project" value="TreeGrafter"/>
</dbReference>
<protein>
    <recommendedName>
        <fullName evidence="4">Tryptophan synthase beta chain-like PALP domain-containing protein</fullName>
    </recommendedName>
</protein>
<feature type="non-terminal residue" evidence="5">
    <location>
        <position position="1"/>
    </location>
</feature>
<dbReference type="EMBL" id="UINC01144645">
    <property type="protein sequence ID" value="SVD34287.1"/>
    <property type="molecule type" value="Genomic_DNA"/>
</dbReference>
<dbReference type="Pfam" id="PF00291">
    <property type="entry name" value="PALP"/>
    <property type="match status" value="1"/>
</dbReference>
<keyword evidence="3" id="KW-0456">Lyase</keyword>
<dbReference type="InterPro" id="IPR050147">
    <property type="entry name" value="Ser/Thr_Dehydratase"/>
</dbReference>
<dbReference type="Gene3D" id="3.40.50.1100">
    <property type="match status" value="1"/>
</dbReference>
<name>A0A382UJN7_9ZZZZ</name>
<dbReference type="AlphaFoldDB" id="A0A382UJN7"/>
<reference evidence="5" key="1">
    <citation type="submission" date="2018-05" db="EMBL/GenBank/DDBJ databases">
        <authorList>
            <person name="Lanie J.A."/>
            <person name="Ng W.-L."/>
            <person name="Kazmierczak K.M."/>
            <person name="Andrzejewski T.M."/>
            <person name="Davidsen T.M."/>
            <person name="Wayne K.J."/>
            <person name="Tettelin H."/>
            <person name="Glass J.I."/>
            <person name="Rusch D."/>
            <person name="Podicherti R."/>
            <person name="Tsui H.-C.T."/>
            <person name="Winkler M.E."/>
        </authorList>
    </citation>
    <scope>NUCLEOTIDE SEQUENCE</scope>
</reference>
<dbReference type="PANTHER" id="PTHR48078">
    <property type="entry name" value="THREONINE DEHYDRATASE, MITOCHONDRIAL-RELATED"/>
    <property type="match status" value="1"/>
</dbReference>
<dbReference type="GO" id="GO:0006565">
    <property type="term" value="P:L-serine catabolic process"/>
    <property type="evidence" value="ECO:0007669"/>
    <property type="project" value="TreeGrafter"/>
</dbReference>
<proteinExistence type="predicted"/>
<evidence type="ECO:0000256" key="2">
    <source>
        <dbReference type="ARBA" id="ARBA00022898"/>
    </source>
</evidence>
<evidence type="ECO:0000256" key="1">
    <source>
        <dbReference type="ARBA" id="ARBA00001933"/>
    </source>
</evidence>
<dbReference type="InterPro" id="IPR001926">
    <property type="entry name" value="TrpB-like_PALP"/>
</dbReference>
<evidence type="ECO:0000259" key="4">
    <source>
        <dbReference type="Pfam" id="PF00291"/>
    </source>
</evidence>
<evidence type="ECO:0000313" key="5">
    <source>
        <dbReference type="EMBL" id="SVD34287.1"/>
    </source>
</evidence>
<dbReference type="GO" id="GO:0009097">
    <property type="term" value="P:isoleucine biosynthetic process"/>
    <property type="evidence" value="ECO:0007669"/>
    <property type="project" value="TreeGrafter"/>
</dbReference>
<dbReference type="GO" id="GO:0003941">
    <property type="term" value="F:L-serine ammonia-lyase activity"/>
    <property type="evidence" value="ECO:0007669"/>
    <property type="project" value="TreeGrafter"/>
</dbReference>
<accession>A0A382UJN7</accession>
<dbReference type="GO" id="GO:0006567">
    <property type="term" value="P:L-threonine catabolic process"/>
    <property type="evidence" value="ECO:0007669"/>
    <property type="project" value="TreeGrafter"/>
</dbReference>
<sequence>DVIVGQASCGVEIAKQIDNVDTLFVAVGGGGLIAGVSGFLRSVNPRMQVIGCQPTAAPIMAASIKAGRLLDMPSESTLSDGTAGAIEAGAITFDLCQKLVDDYAVVPEDEIALAMREFIDAHHMLLEGAAGVALAGLKQFSEHCQGQNVVVIICGANINRDTLRKII</sequence>
<dbReference type="InterPro" id="IPR036052">
    <property type="entry name" value="TrpB-like_PALP_sf"/>
</dbReference>